<reference evidence="3 4" key="1">
    <citation type="journal article" date="2019" name="Gigascience">
        <title>Whole-genome sequence of the oriental lung fluke Paragonimus westermani.</title>
        <authorList>
            <person name="Oey H."/>
            <person name="Zakrzewski M."/>
            <person name="Narain K."/>
            <person name="Devi K.R."/>
            <person name="Agatsuma T."/>
            <person name="Nawaratna S."/>
            <person name="Gobert G.N."/>
            <person name="Jones M.K."/>
            <person name="Ragan M.A."/>
            <person name="McManus D.P."/>
            <person name="Krause L."/>
        </authorList>
    </citation>
    <scope>NUCLEOTIDE SEQUENCE [LARGE SCALE GENOMIC DNA]</scope>
    <source>
        <strain evidence="3 4">IND2009</strain>
    </source>
</reference>
<keyword evidence="4" id="KW-1185">Reference proteome</keyword>
<keyword evidence="2" id="KW-0472">Membrane</keyword>
<protein>
    <submittedName>
        <fullName evidence="3">Uncharacterized protein</fullName>
    </submittedName>
</protein>
<feature type="compositionally biased region" description="Polar residues" evidence="1">
    <location>
        <begin position="441"/>
        <end position="450"/>
    </location>
</feature>
<evidence type="ECO:0000256" key="2">
    <source>
        <dbReference type="SAM" id="Phobius"/>
    </source>
</evidence>
<keyword evidence="2" id="KW-1133">Transmembrane helix</keyword>
<feature type="compositionally biased region" description="Low complexity" evidence="1">
    <location>
        <begin position="388"/>
        <end position="404"/>
    </location>
</feature>
<feature type="compositionally biased region" description="Low complexity" evidence="1">
    <location>
        <begin position="293"/>
        <end position="308"/>
    </location>
</feature>
<feature type="transmembrane region" description="Helical" evidence="2">
    <location>
        <begin position="7"/>
        <end position="29"/>
    </location>
</feature>
<accession>A0A5J4P4U5</accession>
<evidence type="ECO:0000313" key="3">
    <source>
        <dbReference type="EMBL" id="KAA3682442.1"/>
    </source>
</evidence>
<dbReference type="Proteomes" id="UP000324629">
    <property type="component" value="Unassembled WGS sequence"/>
</dbReference>
<evidence type="ECO:0000313" key="4">
    <source>
        <dbReference type="Proteomes" id="UP000324629"/>
    </source>
</evidence>
<feature type="compositionally biased region" description="Basic and acidic residues" evidence="1">
    <location>
        <begin position="246"/>
        <end position="260"/>
    </location>
</feature>
<sequence>MRATPHYLPSLINGAALPVGAFALFIPLYPDTDIQLPLLLSATDIRRPCTGYNGESTRTGRQDKLDLPISQFPSNRSIKQSVTYEMIKPSDKRNKPSVTKLTTGTAIRTTLLDDLVSMRNTDRAQDDIWCPMQDSLSIHSLSESRNLRSEDVYSCFSLDLFAPTSGAPCLDRYDDDWDDERAILDRTPNSLIGVNTEAARNRTYGNVTNRLTSCEPDVDTALDYSACFAYLPPPPGPTDEEDVDEAGSKPDLSSRPKRNSDTSYSADEPASPIWFSTSTGNLGTDAEPPPVISSTNPSTTSTNTHSASTEPLIDLYSQVFQPPSNNLRFPVPSAPIYQPHLPYYFPVYRPSIFGMGVSNVAPGTFTSTQPPTVFCTSVRPNNDPFNVSASHYSSQSSTANTQTSPFDSDQLPNPPTEDPLMWGDLDRGRSRLDDQPLGSRSPLTNCTPSVSPIAPRIESQLLVGSAAPSNPFQSSVSDERTQHPIRPSTFQCARSRPSPSQRAKSLPQLFPLIVPCRPKTCQPSTVNSTYGQQTCSSALTREMITDQTPTFSNRAVFQSNINYTAADQLAGEVACVCSQVAGCSTEEARCALAYLRNPFVSVPTYLTIPPLPSAPLYDSAVNPPGSLANETQKNVASRIQLAVRLVLANRLSYLGLTSWDMCCQILSAFHWCLPTAADWLLDQRSANAHLRR</sequence>
<proteinExistence type="predicted"/>
<organism evidence="3 4">
    <name type="scientific">Paragonimus westermani</name>
    <dbReference type="NCBI Taxonomy" id="34504"/>
    <lineage>
        <taxon>Eukaryota</taxon>
        <taxon>Metazoa</taxon>
        <taxon>Spiralia</taxon>
        <taxon>Lophotrochozoa</taxon>
        <taxon>Platyhelminthes</taxon>
        <taxon>Trematoda</taxon>
        <taxon>Digenea</taxon>
        <taxon>Plagiorchiida</taxon>
        <taxon>Troglotremata</taxon>
        <taxon>Troglotrematidae</taxon>
        <taxon>Paragonimus</taxon>
    </lineage>
</organism>
<feature type="region of interest" description="Disordered" evidence="1">
    <location>
        <begin position="231"/>
        <end position="308"/>
    </location>
</feature>
<evidence type="ECO:0000256" key="1">
    <source>
        <dbReference type="SAM" id="MobiDB-lite"/>
    </source>
</evidence>
<dbReference type="EMBL" id="QNGE01000013">
    <property type="protein sequence ID" value="KAA3682442.1"/>
    <property type="molecule type" value="Genomic_DNA"/>
</dbReference>
<keyword evidence="2" id="KW-0812">Transmembrane</keyword>
<name>A0A5J4P4U5_9TREM</name>
<gene>
    <name evidence="3" type="ORF">DEA37_0003279</name>
</gene>
<comment type="caution">
    <text evidence="3">The sequence shown here is derived from an EMBL/GenBank/DDBJ whole genome shotgun (WGS) entry which is preliminary data.</text>
</comment>
<dbReference type="AlphaFoldDB" id="A0A5J4P4U5"/>
<feature type="compositionally biased region" description="Basic and acidic residues" evidence="1">
    <location>
        <begin position="424"/>
        <end position="434"/>
    </location>
</feature>
<feature type="region of interest" description="Disordered" evidence="1">
    <location>
        <begin position="386"/>
        <end position="450"/>
    </location>
</feature>